<protein>
    <submittedName>
        <fullName evidence="1">HNH endonuclease</fullName>
    </submittedName>
</protein>
<proteinExistence type="predicted"/>
<comment type="caution">
    <text evidence="1">The sequence shown here is derived from an EMBL/GenBank/DDBJ whole genome shotgun (WGS) entry which is preliminary data.</text>
</comment>
<sequence>MTGDAFFAADPAARTSWRQAILMGANSRTYKFALGRALLVHARAGRTEVPLRELARTYAMELVEHLRTAPQAPEITSMKETDFLSVATAESEASLAAGEPTERLVESAMRSMPGMVMRKFHNLRNGSPIAHTFYELIPDSRPPMVRLLPDLLRVAAQSEQVDGLLDELTGRWNIVECSFTTGIGRSLVTDGMAVDWATQTLTDKRRRRSVTGVREAVLGFQHGRCLICDNPIGPSDQVAIDHVFPYVIMERYGGVSGWAGPDLDAVWNLAPAHQHCNAEKSDAFPGPELERRLVQRNEAIMSSLKPLSRTLRLALGRNPGGADGKQWTRFVHEVRSLCR</sequence>
<gene>
    <name evidence="1" type="ORF">D8771_27935</name>
</gene>
<organism evidence="1 2">
    <name type="scientific">Streptomyces albus</name>
    <dbReference type="NCBI Taxonomy" id="1888"/>
    <lineage>
        <taxon>Bacteria</taxon>
        <taxon>Bacillati</taxon>
        <taxon>Actinomycetota</taxon>
        <taxon>Actinomycetes</taxon>
        <taxon>Kitasatosporales</taxon>
        <taxon>Streptomycetaceae</taxon>
        <taxon>Streptomyces</taxon>
    </lineage>
</organism>
<accession>A0A8H1L9I5</accession>
<dbReference type="Gene3D" id="1.10.30.50">
    <property type="match status" value="1"/>
</dbReference>
<dbReference type="GeneID" id="75183466"/>
<keyword evidence="1" id="KW-0540">Nuclease</keyword>
<dbReference type="GO" id="GO:0004519">
    <property type="term" value="F:endonuclease activity"/>
    <property type="evidence" value="ECO:0007669"/>
    <property type="project" value="UniProtKB-KW"/>
</dbReference>
<name>A0A8H1L9I5_9ACTN</name>
<dbReference type="CDD" id="cd00085">
    <property type="entry name" value="HNHc"/>
    <property type="match status" value="1"/>
</dbReference>
<dbReference type="RefSeq" id="WP_135567632.1">
    <property type="nucleotide sequence ID" value="NZ_CP103060.1"/>
</dbReference>
<keyword evidence="1" id="KW-0378">Hydrolase</keyword>
<dbReference type="EMBL" id="RCIY01000095">
    <property type="protein sequence ID" value="TGG77330.1"/>
    <property type="molecule type" value="Genomic_DNA"/>
</dbReference>
<keyword evidence="1" id="KW-0255">Endonuclease</keyword>
<reference evidence="1 2" key="1">
    <citation type="submission" date="2018-10" db="EMBL/GenBank/DDBJ databases">
        <title>Isolation of pseudouridimycin from Streptomyces albus DSM 40763.</title>
        <authorList>
            <person name="Rosenqvist P."/>
            <person name="Metsae-Ketelae M."/>
            <person name="Virta P."/>
        </authorList>
    </citation>
    <scope>NUCLEOTIDE SEQUENCE [LARGE SCALE GENOMIC DNA]</scope>
    <source>
        <strain evidence="1 2">DSM 40763</strain>
    </source>
</reference>
<evidence type="ECO:0000313" key="2">
    <source>
        <dbReference type="Proteomes" id="UP000298111"/>
    </source>
</evidence>
<evidence type="ECO:0000313" key="1">
    <source>
        <dbReference type="EMBL" id="TGG77330.1"/>
    </source>
</evidence>
<dbReference type="AlphaFoldDB" id="A0A8H1L9I5"/>
<dbReference type="InterPro" id="IPR003615">
    <property type="entry name" value="HNH_nuc"/>
</dbReference>
<dbReference type="Proteomes" id="UP000298111">
    <property type="component" value="Unassembled WGS sequence"/>
</dbReference>